<reference evidence="2 3" key="1">
    <citation type="submission" date="2019-05" db="EMBL/GenBank/DDBJ databases">
        <title>Emergence of the Ug99 lineage of the wheat stem rust pathogen through somatic hybridization.</title>
        <authorList>
            <person name="Li F."/>
            <person name="Upadhyaya N.M."/>
            <person name="Sperschneider J."/>
            <person name="Matny O."/>
            <person name="Nguyen-Phuc H."/>
            <person name="Mago R."/>
            <person name="Raley C."/>
            <person name="Miller M.E."/>
            <person name="Silverstein K.A.T."/>
            <person name="Henningsen E."/>
            <person name="Hirsch C.D."/>
            <person name="Visser B."/>
            <person name="Pretorius Z.A."/>
            <person name="Steffenson B.J."/>
            <person name="Schwessinger B."/>
            <person name="Dodds P.N."/>
            <person name="Figueroa M."/>
        </authorList>
    </citation>
    <scope>NUCLEOTIDE SEQUENCE [LARGE SCALE GENOMIC DNA]</scope>
    <source>
        <strain evidence="2 3">Ug99</strain>
    </source>
</reference>
<dbReference type="EMBL" id="VDEP01000279">
    <property type="protein sequence ID" value="KAA1112310.1"/>
    <property type="molecule type" value="Genomic_DNA"/>
</dbReference>
<feature type="compositionally biased region" description="Low complexity" evidence="1">
    <location>
        <begin position="33"/>
        <end position="47"/>
    </location>
</feature>
<feature type="region of interest" description="Disordered" evidence="1">
    <location>
        <begin position="1"/>
        <end position="47"/>
    </location>
</feature>
<dbReference type="AlphaFoldDB" id="A0A5B0QGH6"/>
<proteinExistence type="predicted"/>
<evidence type="ECO:0000256" key="1">
    <source>
        <dbReference type="SAM" id="MobiDB-lite"/>
    </source>
</evidence>
<feature type="compositionally biased region" description="Polar residues" evidence="1">
    <location>
        <begin position="1"/>
        <end position="16"/>
    </location>
</feature>
<feature type="compositionally biased region" description="Basic and acidic residues" evidence="1">
    <location>
        <begin position="17"/>
        <end position="30"/>
    </location>
</feature>
<sequence>MLQTLSIISNSDSTSRCGDKTPHKPIDSKRQANQSSQLESNNSSSDLSSRIVRFALELARDAARDSH</sequence>
<gene>
    <name evidence="2" type="ORF">PGTUg99_014051</name>
</gene>
<protein>
    <submittedName>
        <fullName evidence="2">Uncharacterized protein</fullName>
    </submittedName>
</protein>
<evidence type="ECO:0000313" key="2">
    <source>
        <dbReference type="EMBL" id="KAA1112310.1"/>
    </source>
</evidence>
<dbReference type="Proteomes" id="UP000325313">
    <property type="component" value="Unassembled WGS sequence"/>
</dbReference>
<evidence type="ECO:0000313" key="3">
    <source>
        <dbReference type="Proteomes" id="UP000325313"/>
    </source>
</evidence>
<accession>A0A5B0QGH6</accession>
<name>A0A5B0QGH6_PUCGR</name>
<organism evidence="2 3">
    <name type="scientific">Puccinia graminis f. sp. tritici</name>
    <dbReference type="NCBI Taxonomy" id="56615"/>
    <lineage>
        <taxon>Eukaryota</taxon>
        <taxon>Fungi</taxon>
        <taxon>Dikarya</taxon>
        <taxon>Basidiomycota</taxon>
        <taxon>Pucciniomycotina</taxon>
        <taxon>Pucciniomycetes</taxon>
        <taxon>Pucciniales</taxon>
        <taxon>Pucciniaceae</taxon>
        <taxon>Puccinia</taxon>
    </lineage>
</organism>
<comment type="caution">
    <text evidence="2">The sequence shown here is derived from an EMBL/GenBank/DDBJ whole genome shotgun (WGS) entry which is preliminary data.</text>
</comment>